<dbReference type="InterPro" id="IPR029052">
    <property type="entry name" value="Metallo-depent_PP-like"/>
</dbReference>
<feature type="binding site" evidence="10">
    <location>
        <position position="115"/>
    </location>
    <ligand>
        <name>Mn(2+)</name>
        <dbReference type="ChEBI" id="CHEBI:29035"/>
        <label>2</label>
    </ligand>
</feature>
<keyword evidence="1 10" id="KW-1003">Cell membrane</keyword>
<comment type="function">
    <text evidence="10">Hydrolyzes the pyrophosphate bond of UDP-2,3-diacylglucosamine to yield 2,3-diacylglucosamine 1-phosphate (lipid X) and UMP by catalyzing the attack of water at the alpha-P atom. Involved in the biosynthesis of lipid A, a phosphorylated glycolipid that anchors the lipopolysaccharide to the outer membrane of the cell.</text>
</comment>
<dbReference type="AlphaFoldDB" id="A0A378LYU0"/>
<evidence type="ECO:0000256" key="4">
    <source>
        <dbReference type="ARBA" id="ARBA00022556"/>
    </source>
</evidence>
<dbReference type="NCBIfam" id="TIGR01854">
    <property type="entry name" value="lipid_A_lpxH"/>
    <property type="match status" value="1"/>
</dbReference>
<keyword evidence="5 10" id="KW-0479">Metal-binding</keyword>
<feature type="binding site" evidence="10">
    <location>
        <begin position="80"/>
        <end position="81"/>
    </location>
    <ligand>
        <name>substrate</name>
    </ligand>
</feature>
<feature type="binding site" evidence="10">
    <location>
        <position position="11"/>
    </location>
    <ligand>
        <name>Mn(2+)</name>
        <dbReference type="ChEBI" id="CHEBI:29035"/>
        <label>1</label>
    </ligand>
</feature>
<keyword evidence="7 10" id="KW-0443">Lipid metabolism</keyword>
<keyword evidence="9 10" id="KW-0464">Manganese</keyword>
<dbReference type="OrthoDB" id="9783283at2"/>
<evidence type="ECO:0000313" key="13">
    <source>
        <dbReference type="Proteomes" id="UP000255297"/>
    </source>
</evidence>
<dbReference type="EMBL" id="UGPB01000001">
    <property type="protein sequence ID" value="STY29231.1"/>
    <property type="molecule type" value="Genomic_DNA"/>
</dbReference>
<evidence type="ECO:0000256" key="9">
    <source>
        <dbReference type="ARBA" id="ARBA00023211"/>
    </source>
</evidence>
<feature type="binding site" evidence="10">
    <location>
        <position position="167"/>
    </location>
    <ligand>
        <name>substrate</name>
    </ligand>
</feature>
<feature type="binding site" evidence="10">
    <location>
        <position position="195"/>
    </location>
    <ligand>
        <name>substrate</name>
    </ligand>
</feature>
<dbReference type="GO" id="GO:0030145">
    <property type="term" value="F:manganese ion binding"/>
    <property type="evidence" value="ECO:0007669"/>
    <property type="project" value="UniProtKB-UniRule"/>
</dbReference>
<dbReference type="RefSeq" id="WP_031565884.1">
    <property type="nucleotide sequence ID" value="NZ_CAAAIS010000003.1"/>
</dbReference>
<name>A0A378LYU0_9GAMM</name>
<feature type="binding site" evidence="10">
    <location>
        <position position="164"/>
    </location>
    <ligand>
        <name>substrate</name>
    </ligand>
</feature>
<dbReference type="GO" id="GO:0019897">
    <property type="term" value="C:extrinsic component of plasma membrane"/>
    <property type="evidence" value="ECO:0007669"/>
    <property type="project" value="UniProtKB-UniRule"/>
</dbReference>
<comment type="pathway">
    <text evidence="10">Glycolipid biosynthesis; lipid IV(A) biosynthesis; lipid IV(A) from (3R)-3-hydroxytetradecanoyl-[acyl-carrier-protein] and UDP-N-acetyl-alpha-D-glucosamine: step 4/6.</text>
</comment>
<keyword evidence="13" id="KW-1185">Reference proteome</keyword>
<dbReference type="PANTHER" id="PTHR34990:SF1">
    <property type="entry name" value="UDP-2,3-DIACYLGLUCOSAMINE HYDROLASE"/>
    <property type="match status" value="1"/>
</dbReference>
<feature type="binding site" evidence="10">
    <location>
        <position position="197"/>
    </location>
    <ligand>
        <name>Mn(2+)</name>
        <dbReference type="ChEBI" id="CHEBI:29035"/>
        <label>1</label>
    </ligand>
</feature>
<dbReference type="Pfam" id="PF00149">
    <property type="entry name" value="Metallophos"/>
    <property type="match status" value="1"/>
</dbReference>
<dbReference type="InterPro" id="IPR004843">
    <property type="entry name" value="Calcineurin-like_PHP"/>
</dbReference>
<organism evidence="12 13">
    <name type="scientific">Legionella wadsworthii</name>
    <dbReference type="NCBI Taxonomy" id="28088"/>
    <lineage>
        <taxon>Bacteria</taxon>
        <taxon>Pseudomonadati</taxon>
        <taxon>Pseudomonadota</taxon>
        <taxon>Gammaproteobacteria</taxon>
        <taxon>Legionellales</taxon>
        <taxon>Legionellaceae</taxon>
        <taxon>Legionella</taxon>
    </lineage>
</organism>
<dbReference type="EC" id="3.6.1.54" evidence="10"/>
<feature type="binding site" evidence="10">
    <location>
        <position position="161"/>
    </location>
    <ligand>
        <name>substrate</name>
    </ligand>
</feature>
<dbReference type="UniPathway" id="UPA00359">
    <property type="reaction ID" value="UER00480"/>
</dbReference>
<keyword evidence="8 10" id="KW-0472">Membrane</keyword>
<feature type="domain" description="Calcineurin-like phosphoesterase" evidence="11">
    <location>
        <begin position="5"/>
        <end position="199"/>
    </location>
</feature>
<dbReference type="STRING" id="1122170.GCA_000701265_01070"/>
<dbReference type="Proteomes" id="UP000255297">
    <property type="component" value="Unassembled WGS sequence"/>
</dbReference>
<protein>
    <recommendedName>
        <fullName evidence="10">UDP-2,3-diacylglucosamine hydrolase</fullName>
        <ecNumber evidence="10">3.6.1.54</ecNumber>
    </recommendedName>
    <alternativeName>
        <fullName evidence="10">UDP-2,3-diacylglucosamine diphosphatase</fullName>
    </alternativeName>
</protein>
<reference evidence="12 13" key="1">
    <citation type="submission" date="2018-06" db="EMBL/GenBank/DDBJ databases">
        <authorList>
            <consortium name="Pathogen Informatics"/>
            <person name="Doyle S."/>
        </authorList>
    </citation>
    <scope>NUCLEOTIDE SEQUENCE [LARGE SCALE GENOMIC DNA]</scope>
    <source>
        <strain evidence="12 13">NCTC11532</strain>
    </source>
</reference>
<sequence>MIEAVFISDLHLHPEDRAIQERFDRFLEWARVSVKNVYILGDFFHAWIGDDALDNWSKGIANQLFSLKKQGINLFYMHGNRDFLVGKKFARLAGWTFLKEPTVIELGQDKILLVHGDRYCTKDLAHQRFRRFTRNRIFSSLFLSLPLKFRERIVSQVRYRSQMNQTKSIEEMDVVAEEVLKHMLHHKVVHLIHGHTHKPGTTFYKNNSQKLARYVLSDWDDKPQALCYDHTKGLYFVHLEFCGEVRYDN</sequence>
<comment type="catalytic activity">
    <reaction evidence="10">
        <text>UDP-2-N,3-O-bis[(3R)-3-hydroxytetradecanoyl]-alpha-D-glucosamine + H2O = 2-N,3-O-bis[(3R)-3-hydroxytetradecanoyl]-alpha-D-glucosaminyl 1-phosphate + UMP + 2 H(+)</text>
        <dbReference type="Rhea" id="RHEA:25213"/>
        <dbReference type="ChEBI" id="CHEBI:15377"/>
        <dbReference type="ChEBI" id="CHEBI:15378"/>
        <dbReference type="ChEBI" id="CHEBI:57865"/>
        <dbReference type="ChEBI" id="CHEBI:57957"/>
        <dbReference type="ChEBI" id="CHEBI:78847"/>
        <dbReference type="EC" id="3.6.1.54"/>
    </reaction>
</comment>
<evidence type="ECO:0000256" key="7">
    <source>
        <dbReference type="ARBA" id="ARBA00023098"/>
    </source>
</evidence>
<dbReference type="PANTHER" id="PTHR34990">
    <property type="entry name" value="UDP-2,3-DIACYLGLUCOSAMINE HYDROLASE-RELATED"/>
    <property type="match status" value="1"/>
</dbReference>
<evidence type="ECO:0000256" key="10">
    <source>
        <dbReference type="HAMAP-Rule" id="MF_00575"/>
    </source>
</evidence>
<dbReference type="GO" id="GO:0009245">
    <property type="term" value="P:lipid A biosynthetic process"/>
    <property type="evidence" value="ECO:0007669"/>
    <property type="project" value="UniProtKB-UniRule"/>
</dbReference>
<feature type="binding site" evidence="10">
    <location>
        <position position="80"/>
    </location>
    <ligand>
        <name>Mn(2+)</name>
        <dbReference type="ChEBI" id="CHEBI:29035"/>
        <label>2</label>
    </ligand>
</feature>
<comment type="subcellular location">
    <subcellularLocation>
        <location evidence="10">Cell inner membrane</location>
        <topology evidence="10">Peripheral membrane protein</topology>
        <orientation evidence="10">Cytoplasmic side</orientation>
    </subcellularLocation>
</comment>
<dbReference type="GO" id="GO:0008758">
    <property type="term" value="F:UDP-2,3-diacylglucosamine hydrolase activity"/>
    <property type="evidence" value="ECO:0007669"/>
    <property type="project" value="UniProtKB-UniRule"/>
</dbReference>
<evidence type="ECO:0000256" key="2">
    <source>
        <dbReference type="ARBA" id="ARBA00022516"/>
    </source>
</evidence>
<proteinExistence type="inferred from homology"/>
<keyword evidence="2 10" id="KW-0444">Lipid biosynthesis</keyword>
<dbReference type="GO" id="GO:0005737">
    <property type="term" value="C:cytoplasm"/>
    <property type="evidence" value="ECO:0007669"/>
    <property type="project" value="InterPro"/>
</dbReference>
<accession>A0A378LYU0</accession>
<feature type="binding site" evidence="10">
    <location>
        <position position="9"/>
    </location>
    <ligand>
        <name>Mn(2+)</name>
        <dbReference type="ChEBI" id="CHEBI:29035"/>
        <label>1</label>
    </ligand>
</feature>
<evidence type="ECO:0000256" key="1">
    <source>
        <dbReference type="ARBA" id="ARBA00022475"/>
    </source>
</evidence>
<dbReference type="HAMAP" id="MF_00575">
    <property type="entry name" value="LpxH"/>
    <property type="match status" value="1"/>
</dbReference>
<feature type="binding site" evidence="10">
    <location>
        <position position="195"/>
    </location>
    <ligand>
        <name>Mn(2+)</name>
        <dbReference type="ChEBI" id="CHEBI:29035"/>
        <label>2</label>
    </ligand>
</feature>
<keyword evidence="4 10" id="KW-0441">Lipid A biosynthesis</keyword>
<dbReference type="CDD" id="cd07398">
    <property type="entry name" value="MPP_YbbF-LpxH"/>
    <property type="match status" value="1"/>
</dbReference>
<evidence type="ECO:0000256" key="6">
    <source>
        <dbReference type="ARBA" id="ARBA00022801"/>
    </source>
</evidence>
<feature type="binding site" evidence="10">
    <location>
        <position position="123"/>
    </location>
    <ligand>
        <name>substrate</name>
    </ligand>
</feature>
<evidence type="ECO:0000259" key="11">
    <source>
        <dbReference type="Pfam" id="PF00149"/>
    </source>
</evidence>
<evidence type="ECO:0000313" key="12">
    <source>
        <dbReference type="EMBL" id="STY29231.1"/>
    </source>
</evidence>
<dbReference type="NCBIfam" id="NF003743">
    <property type="entry name" value="PRK05340.1"/>
    <property type="match status" value="1"/>
</dbReference>
<keyword evidence="6 10" id="KW-0378">Hydrolase</keyword>
<evidence type="ECO:0000256" key="5">
    <source>
        <dbReference type="ARBA" id="ARBA00022723"/>
    </source>
</evidence>
<dbReference type="SUPFAM" id="SSF56300">
    <property type="entry name" value="Metallo-dependent phosphatases"/>
    <property type="match status" value="1"/>
</dbReference>
<gene>
    <name evidence="10 12" type="primary">lpxH</name>
    <name evidence="12" type="ORF">NCTC11532_01416</name>
</gene>
<keyword evidence="3 10" id="KW-0997">Cell inner membrane</keyword>
<dbReference type="InterPro" id="IPR043461">
    <property type="entry name" value="LpxH-like"/>
</dbReference>
<comment type="similarity">
    <text evidence="10">Belongs to the LpxH family.</text>
</comment>
<dbReference type="InterPro" id="IPR010138">
    <property type="entry name" value="UDP-diacylglucosamine_Hdrlase"/>
</dbReference>
<dbReference type="Gene3D" id="3.60.21.10">
    <property type="match status" value="1"/>
</dbReference>
<evidence type="ECO:0000256" key="3">
    <source>
        <dbReference type="ARBA" id="ARBA00022519"/>
    </source>
</evidence>
<comment type="cofactor">
    <cofactor evidence="10">
        <name>Mn(2+)</name>
        <dbReference type="ChEBI" id="CHEBI:29035"/>
    </cofactor>
    <text evidence="10">Binds 2 Mn(2+) ions per subunit in a binuclear metal center.</text>
</comment>
<evidence type="ECO:0000256" key="8">
    <source>
        <dbReference type="ARBA" id="ARBA00023136"/>
    </source>
</evidence>
<feature type="binding site" evidence="10">
    <location>
        <position position="42"/>
    </location>
    <ligand>
        <name>Mn(2+)</name>
        <dbReference type="ChEBI" id="CHEBI:29035"/>
        <label>1</label>
    </ligand>
</feature>
<feature type="binding site" evidence="10">
    <location>
        <position position="42"/>
    </location>
    <ligand>
        <name>Mn(2+)</name>
        <dbReference type="ChEBI" id="CHEBI:29035"/>
        <label>2</label>
    </ligand>
</feature>